<dbReference type="RefSeq" id="WP_186854233.1">
    <property type="nucleotide sequence ID" value="NZ_JACOPG010000002.1"/>
</dbReference>
<evidence type="ECO:0008006" key="3">
    <source>
        <dbReference type="Google" id="ProtNLM"/>
    </source>
</evidence>
<dbReference type="EMBL" id="JACOPG010000002">
    <property type="protein sequence ID" value="MBC5686367.1"/>
    <property type="molecule type" value="Genomic_DNA"/>
</dbReference>
<sequence length="287" mass="33754">MINEAWIKTKSQELDIPFSHILSAYVLETTVRIFAELADAKDFWLEGSDRLGLDVYKKSVSEKVRYYYTGGKAFKEIKERIRQDLLQAYEKEGFGVELVSEEKEGQGFRMNFSMEVCGMYVPFRVSLLPFGGEHIFPKEENLRLFLENNKTIGIYAYPVEQIAAEHLLPIVKQLELLQDMEHYQKLYEILSKYPLEGRKVQESLGALCRKDHVKCSALVWESLSGYGTYTYMEKKWKSLLRKEKKKEPAWQEVHGLICRFLEPIWEKLMEDQIFFGDWMPQLGRFLD</sequence>
<proteinExistence type="predicted"/>
<name>A0ABR7GGE5_9FIRM</name>
<reference evidence="1 2" key="1">
    <citation type="submission" date="2020-08" db="EMBL/GenBank/DDBJ databases">
        <title>Genome public.</title>
        <authorList>
            <person name="Liu C."/>
            <person name="Sun Q."/>
        </authorList>
    </citation>
    <scope>NUCLEOTIDE SEQUENCE [LARGE SCALE GENOMIC DNA]</scope>
    <source>
        <strain evidence="1 2">NSJ-9</strain>
    </source>
</reference>
<comment type="caution">
    <text evidence="1">The sequence shown here is derived from an EMBL/GenBank/DDBJ whole genome shotgun (WGS) entry which is preliminary data.</text>
</comment>
<evidence type="ECO:0000313" key="2">
    <source>
        <dbReference type="Proteomes" id="UP000643810"/>
    </source>
</evidence>
<evidence type="ECO:0000313" key="1">
    <source>
        <dbReference type="EMBL" id="MBC5686367.1"/>
    </source>
</evidence>
<dbReference type="Proteomes" id="UP000643810">
    <property type="component" value="Unassembled WGS sequence"/>
</dbReference>
<accession>A0ABR7GGE5</accession>
<keyword evidence="2" id="KW-1185">Reference proteome</keyword>
<gene>
    <name evidence="1" type="ORF">H8R94_07065</name>
</gene>
<organism evidence="1 2">
    <name type="scientific">Roseburia lenta</name>
    <dbReference type="NCBI Taxonomy" id="2763061"/>
    <lineage>
        <taxon>Bacteria</taxon>
        <taxon>Bacillati</taxon>
        <taxon>Bacillota</taxon>
        <taxon>Clostridia</taxon>
        <taxon>Lachnospirales</taxon>
        <taxon>Lachnospiraceae</taxon>
        <taxon>Roseburia</taxon>
    </lineage>
</organism>
<protein>
    <recommendedName>
        <fullName evidence="3">Nucleotidyl transferase AbiEii/AbiGii toxin family protein</fullName>
    </recommendedName>
</protein>